<feature type="domain" description="NB-ARC" evidence="7">
    <location>
        <begin position="173"/>
        <end position="344"/>
    </location>
</feature>
<evidence type="ECO:0000256" key="2">
    <source>
        <dbReference type="ARBA" id="ARBA00022614"/>
    </source>
</evidence>
<dbReference type="InterPro" id="IPR032675">
    <property type="entry name" value="LRR_dom_sf"/>
</dbReference>
<dbReference type="InterPro" id="IPR002182">
    <property type="entry name" value="NB-ARC"/>
</dbReference>
<evidence type="ECO:0000256" key="4">
    <source>
        <dbReference type="ARBA" id="ARBA00022741"/>
    </source>
</evidence>
<evidence type="ECO:0000256" key="1">
    <source>
        <dbReference type="ARBA" id="ARBA00008894"/>
    </source>
</evidence>
<evidence type="ECO:0000313" key="13">
    <source>
        <dbReference type="RefSeq" id="XP_071938919.1"/>
    </source>
</evidence>
<dbReference type="Pfam" id="PF23559">
    <property type="entry name" value="WHD_DRP"/>
    <property type="match status" value="1"/>
</dbReference>
<dbReference type="InterPro" id="IPR041118">
    <property type="entry name" value="Rx_N"/>
</dbReference>
<dbReference type="GO" id="GO:0051707">
    <property type="term" value="P:response to other organism"/>
    <property type="evidence" value="ECO:0007669"/>
    <property type="project" value="UniProtKB-ARBA"/>
</dbReference>
<reference evidence="11" key="1">
    <citation type="journal article" date="2025" name="Foods">
        <title>Unveiling the Microbial Signatures of Arabica Coffee Cherries: Insights into Ripeness Specific Diversity, Functional Traits, and Implications for Quality and Safety.</title>
        <authorList>
            <consortium name="RefSeq"/>
            <person name="Tenea G.N."/>
            <person name="Cifuentes V."/>
            <person name="Reyes P."/>
            <person name="Cevallos-Vallejos M."/>
        </authorList>
    </citation>
    <scope>NUCLEOTIDE SEQUENCE [LARGE SCALE GENOMIC DNA]</scope>
</reference>
<dbReference type="Pfam" id="PF00931">
    <property type="entry name" value="NB-ARC"/>
    <property type="match status" value="1"/>
</dbReference>
<dbReference type="Gene3D" id="1.20.5.4130">
    <property type="match status" value="1"/>
</dbReference>
<name>A0A6P6WR92_COFAR</name>
<keyword evidence="4" id="KW-0547">Nucleotide-binding</keyword>
<evidence type="ECO:0000256" key="6">
    <source>
        <dbReference type="ARBA" id="ARBA00022840"/>
    </source>
</evidence>
<organism evidence="11 12">
    <name type="scientific">Coffea arabica</name>
    <name type="common">Arabian coffee</name>
    <dbReference type="NCBI Taxonomy" id="13443"/>
    <lineage>
        <taxon>Eukaryota</taxon>
        <taxon>Viridiplantae</taxon>
        <taxon>Streptophyta</taxon>
        <taxon>Embryophyta</taxon>
        <taxon>Tracheophyta</taxon>
        <taxon>Spermatophyta</taxon>
        <taxon>Magnoliopsida</taxon>
        <taxon>eudicotyledons</taxon>
        <taxon>Gunneridae</taxon>
        <taxon>Pentapetalae</taxon>
        <taxon>asterids</taxon>
        <taxon>lamiids</taxon>
        <taxon>Gentianales</taxon>
        <taxon>Rubiaceae</taxon>
        <taxon>Ixoroideae</taxon>
        <taxon>Gardenieae complex</taxon>
        <taxon>Bertiereae - Coffeeae clade</taxon>
        <taxon>Coffeeae</taxon>
        <taxon>Coffea</taxon>
    </lineage>
</organism>
<dbReference type="SUPFAM" id="SSF52058">
    <property type="entry name" value="L domain-like"/>
    <property type="match status" value="2"/>
</dbReference>
<dbReference type="Proteomes" id="UP001652660">
    <property type="component" value="Chromosome 3c"/>
</dbReference>
<evidence type="ECO:0000259" key="9">
    <source>
        <dbReference type="Pfam" id="PF23559"/>
    </source>
</evidence>
<evidence type="ECO:0000313" key="12">
    <source>
        <dbReference type="RefSeq" id="XP_027117953.1"/>
    </source>
</evidence>
<dbReference type="GO" id="GO:0005524">
    <property type="term" value="F:ATP binding"/>
    <property type="evidence" value="ECO:0007669"/>
    <property type="project" value="UniProtKB-KW"/>
</dbReference>
<keyword evidence="11" id="KW-1185">Reference proteome</keyword>
<gene>
    <name evidence="12 13" type="primary">LOC113735175</name>
</gene>
<feature type="domain" description="R13L1/DRL21-like LRR repeat region" evidence="10">
    <location>
        <begin position="661"/>
        <end position="789"/>
    </location>
</feature>
<dbReference type="Gene3D" id="1.10.8.430">
    <property type="entry name" value="Helical domain of apoptotic protease-activating factors"/>
    <property type="match status" value="1"/>
</dbReference>
<feature type="domain" description="Disease resistance protein winged helix" evidence="9">
    <location>
        <begin position="441"/>
        <end position="507"/>
    </location>
</feature>
<dbReference type="SUPFAM" id="SSF52540">
    <property type="entry name" value="P-loop containing nucleoside triphosphate hydrolases"/>
    <property type="match status" value="1"/>
</dbReference>
<dbReference type="AlphaFoldDB" id="A0A6P6WR92"/>
<feature type="domain" description="Disease resistance N-terminal" evidence="8">
    <location>
        <begin position="10"/>
        <end position="96"/>
    </location>
</feature>
<dbReference type="PANTHER" id="PTHR36766:SF70">
    <property type="entry name" value="DISEASE RESISTANCE PROTEIN RGA4"/>
    <property type="match status" value="1"/>
</dbReference>
<evidence type="ECO:0000259" key="7">
    <source>
        <dbReference type="Pfam" id="PF00931"/>
    </source>
</evidence>
<keyword evidence="3" id="KW-0677">Repeat</keyword>
<evidence type="ECO:0000313" key="11">
    <source>
        <dbReference type="Proteomes" id="UP001652660"/>
    </source>
</evidence>
<dbReference type="OrthoDB" id="1896560at2759"/>
<dbReference type="InterPro" id="IPR038005">
    <property type="entry name" value="RX-like_CC"/>
</dbReference>
<keyword evidence="5" id="KW-0611">Plant defense</keyword>
<dbReference type="GO" id="GO:0006952">
    <property type="term" value="P:defense response"/>
    <property type="evidence" value="ECO:0007669"/>
    <property type="project" value="UniProtKB-KW"/>
</dbReference>
<dbReference type="RefSeq" id="XP_027117953.1">
    <property type="nucleotide sequence ID" value="XM_027262152.1"/>
</dbReference>
<accession>A0A6P6WR92</accession>
<evidence type="ECO:0000256" key="5">
    <source>
        <dbReference type="ARBA" id="ARBA00022821"/>
    </source>
</evidence>
<proteinExistence type="inferred from homology"/>
<keyword evidence="2" id="KW-0433">Leucine-rich repeat</keyword>
<comment type="similarity">
    <text evidence="1">Belongs to the disease resistance NB-LRR family.</text>
</comment>
<evidence type="ECO:0000259" key="8">
    <source>
        <dbReference type="Pfam" id="PF18052"/>
    </source>
</evidence>
<dbReference type="GeneID" id="113735175"/>
<dbReference type="PANTHER" id="PTHR36766">
    <property type="entry name" value="PLANT BROAD-SPECTRUM MILDEW RESISTANCE PROTEIN RPW8"/>
    <property type="match status" value="1"/>
</dbReference>
<dbReference type="InterPro" id="IPR056789">
    <property type="entry name" value="LRR_R13L1-DRL21"/>
</dbReference>
<sequence length="1132" mass="127228">MADVLLNIVIEGVRSKLISLVAEEIDIVWGVKEDLESLARDLEMIQALLLDAECKNNRSNAVDLWLGRLQDVSSEAEYLLDEFAYEVLRKKLKKRMQDQVRSFFSGSYPLAFRFKFAHKIKNMNLSIKKVYQEAERIGLRPVELVNMSNDPRSDRSSTIDPFVDDSSIVGRSEELNKVVNLLTSSEKDGNNLSVIGVVGMAGLGKTTTAQLVYKNEKVLRHFDHKLWIHVSEDFNVERLLNKMVESLTGTNPNLTVAEAIVGKLSEVLKTKRFLLVLDDVWNEDAEKWDRMRKCLRGIGGSDESRIIVTTRNETVVSIMQASFPCQLGTLSDGDSWELFEKIAFGQGCAAIKTPELINIGRKIVAKCGGVPLAVKAIGGLLYSKKDEREWSKIEHSETWTAMEEAGSRVRSAIKLSYDHLPSLSLKQCLLCCIIMGNGGFISVEIMIQLWMAQGLLNPSKGSHLEMEDVGSNYMSILFRTSLLQVYEKDGFGRTIKFTIHDLVYDFVQEVAKESIFLFPSAELITGRESLLKLRTLILNLAHGLPIVCKSLRVLFLVDEEVKELPATIGKLKLLRYLDISRTSITELPNPITQLYNLQTMRLSNLQQLPKNFGNLVNLRHLCIEKDGIINGKPCLLPDIGQLSSLQTLPFFYVSQDKGCQIDQLGHLHNLRGDLKIFDLQNVSNQEEAIKAKISTKINLDSLELHWDTRTRDESTDEDVLKGLEPHPNLKGFTMENFMGRSLPSWMLTTSHPLVFRNLVKIVLRNFNKCQQIPPLGHLPHLNIVNIIGMKSVNCIGTDFFGWKNVDDASSSNPSRLAGDAVVSFPALKELILEDMPDLKEWSGLMCHDSSHSLVKIFPSLEILKVELCPKLVSLPDGVWHNLRCIKELCISGCISLSHLPKDVGGLASLEILRVMDCPNLVSIPDIHSLRSLVELSLAGCNNLRSLPSGMEVCTSIRFFVLLGCPAIQPEDLHPLSRKIQLEGLVLGDFSHDLDYFPWPSYTINPCRVTITDNENKEFQQPFASLLSLILSGWQAVTSLPEQIQHLSNLAFLTIHNFDGIVALPEFLGSIHSLEGLDIEDCKNLLHLPSAEAMRHLRKLTIKECPLLKDRCKEKIGQEWYKIAHIPEIQLLP</sequence>
<evidence type="ECO:0000256" key="3">
    <source>
        <dbReference type="ARBA" id="ARBA00022737"/>
    </source>
</evidence>
<dbReference type="Pfam" id="PF18052">
    <property type="entry name" value="Rx_N"/>
    <property type="match status" value="1"/>
</dbReference>
<dbReference type="FunFam" id="3.40.50.300:FF:001091">
    <property type="entry name" value="Probable disease resistance protein At1g61300"/>
    <property type="match status" value="1"/>
</dbReference>
<dbReference type="Gene3D" id="3.40.50.300">
    <property type="entry name" value="P-loop containing nucleotide triphosphate hydrolases"/>
    <property type="match status" value="1"/>
</dbReference>
<dbReference type="GO" id="GO:0043531">
    <property type="term" value="F:ADP binding"/>
    <property type="evidence" value="ECO:0007669"/>
    <property type="project" value="InterPro"/>
</dbReference>
<dbReference type="InterPro" id="IPR042197">
    <property type="entry name" value="Apaf_helical"/>
</dbReference>
<dbReference type="InterPro" id="IPR027417">
    <property type="entry name" value="P-loop_NTPase"/>
</dbReference>
<dbReference type="CDD" id="cd14798">
    <property type="entry name" value="RX-CC_like"/>
    <property type="match status" value="1"/>
</dbReference>
<protein>
    <submittedName>
        <fullName evidence="12">Disease resistance protein RGA2-like</fullName>
    </submittedName>
    <submittedName>
        <fullName evidence="13">Disease resistance protein RGA4</fullName>
    </submittedName>
</protein>
<reference evidence="12" key="2">
    <citation type="submission" date="2025-04" db="UniProtKB">
        <authorList>
            <consortium name="RefSeq"/>
        </authorList>
    </citation>
    <scope>IDENTIFICATION</scope>
    <source>
        <tissue evidence="12 13">Leaves</tissue>
    </source>
</reference>
<evidence type="ECO:0000259" key="10">
    <source>
        <dbReference type="Pfam" id="PF25019"/>
    </source>
</evidence>
<feature type="domain" description="R13L1/DRL21-like LRR repeat region" evidence="10">
    <location>
        <begin position="1041"/>
        <end position="1104"/>
    </location>
</feature>
<dbReference type="RefSeq" id="XP_071938919.1">
    <property type="nucleotide sequence ID" value="XM_072082818.1"/>
</dbReference>
<dbReference type="PRINTS" id="PR00364">
    <property type="entry name" value="DISEASERSIST"/>
</dbReference>
<dbReference type="Pfam" id="PF25019">
    <property type="entry name" value="LRR_R13L1-DRL21"/>
    <property type="match status" value="2"/>
</dbReference>
<dbReference type="Gene3D" id="3.80.10.10">
    <property type="entry name" value="Ribonuclease Inhibitor"/>
    <property type="match status" value="3"/>
</dbReference>
<keyword evidence="6" id="KW-0067">ATP-binding</keyword>
<dbReference type="InterPro" id="IPR058922">
    <property type="entry name" value="WHD_DRP"/>
</dbReference>